<comment type="caution">
    <text evidence="1">The sequence shown here is derived from an EMBL/GenBank/DDBJ whole genome shotgun (WGS) entry which is preliminary data.</text>
</comment>
<reference evidence="1" key="2">
    <citation type="submission" date="2020-11" db="EMBL/GenBank/DDBJ databases">
        <authorList>
            <person name="McCartney M.A."/>
            <person name="Auch B."/>
            <person name="Kono T."/>
            <person name="Mallez S."/>
            <person name="Becker A."/>
            <person name="Gohl D.M."/>
            <person name="Silverstein K.A.T."/>
            <person name="Koren S."/>
            <person name="Bechman K.B."/>
            <person name="Herman A."/>
            <person name="Abrahante J.E."/>
            <person name="Garbe J."/>
        </authorList>
    </citation>
    <scope>NUCLEOTIDE SEQUENCE</scope>
    <source>
        <strain evidence="1">Duluth1</strain>
        <tissue evidence="1">Whole animal</tissue>
    </source>
</reference>
<proteinExistence type="predicted"/>
<dbReference type="Proteomes" id="UP000828390">
    <property type="component" value="Unassembled WGS sequence"/>
</dbReference>
<keyword evidence="2" id="KW-1185">Reference proteome</keyword>
<evidence type="ECO:0000313" key="1">
    <source>
        <dbReference type="EMBL" id="KAH3864121.1"/>
    </source>
</evidence>
<protein>
    <submittedName>
        <fullName evidence="1">Uncharacterized protein</fullName>
    </submittedName>
</protein>
<sequence length="56" mass="6527">MPTGTLMSVACYTCTFFHQVTLAEEFRYDHDLTFHIEYHKPFVPRLIMESGNSEKG</sequence>
<dbReference type="AlphaFoldDB" id="A0A9D4RD70"/>
<reference evidence="1" key="1">
    <citation type="journal article" date="2019" name="bioRxiv">
        <title>The Genome of the Zebra Mussel, Dreissena polymorpha: A Resource for Invasive Species Research.</title>
        <authorList>
            <person name="McCartney M.A."/>
            <person name="Auch B."/>
            <person name="Kono T."/>
            <person name="Mallez S."/>
            <person name="Zhang Y."/>
            <person name="Obille A."/>
            <person name="Becker A."/>
            <person name="Abrahante J.E."/>
            <person name="Garbe J."/>
            <person name="Badalamenti J.P."/>
            <person name="Herman A."/>
            <person name="Mangelson H."/>
            <person name="Liachko I."/>
            <person name="Sullivan S."/>
            <person name="Sone E.D."/>
            <person name="Koren S."/>
            <person name="Silverstein K.A.T."/>
            <person name="Beckman K.B."/>
            <person name="Gohl D.M."/>
        </authorList>
    </citation>
    <scope>NUCLEOTIDE SEQUENCE</scope>
    <source>
        <strain evidence="1">Duluth1</strain>
        <tissue evidence="1">Whole animal</tissue>
    </source>
</reference>
<accession>A0A9D4RD70</accession>
<dbReference type="EMBL" id="JAIWYP010000002">
    <property type="protein sequence ID" value="KAH3864121.1"/>
    <property type="molecule type" value="Genomic_DNA"/>
</dbReference>
<evidence type="ECO:0000313" key="2">
    <source>
        <dbReference type="Proteomes" id="UP000828390"/>
    </source>
</evidence>
<gene>
    <name evidence="1" type="ORF">DPMN_027135</name>
</gene>
<name>A0A9D4RD70_DREPO</name>
<organism evidence="1 2">
    <name type="scientific">Dreissena polymorpha</name>
    <name type="common">Zebra mussel</name>
    <name type="synonym">Mytilus polymorpha</name>
    <dbReference type="NCBI Taxonomy" id="45954"/>
    <lineage>
        <taxon>Eukaryota</taxon>
        <taxon>Metazoa</taxon>
        <taxon>Spiralia</taxon>
        <taxon>Lophotrochozoa</taxon>
        <taxon>Mollusca</taxon>
        <taxon>Bivalvia</taxon>
        <taxon>Autobranchia</taxon>
        <taxon>Heteroconchia</taxon>
        <taxon>Euheterodonta</taxon>
        <taxon>Imparidentia</taxon>
        <taxon>Neoheterodontei</taxon>
        <taxon>Myida</taxon>
        <taxon>Dreissenoidea</taxon>
        <taxon>Dreissenidae</taxon>
        <taxon>Dreissena</taxon>
    </lineage>
</organism>